<name>A0A1H4BBQ2_BIZPA</name>
<dbReference type="AlphaFoldDB" id="A0A1H4BBQ2"/>
<evidence type="ECO:0000313" key="2">
    <source>
        <dbReference type="Proteomes" id="UP000198846"/>
    </source>
</evidence>
<evidence type="ECO:0008006" key="3">
    <source>
        <dbReference type="Google" id="ProtNLM"/>
    </source>
</evidence>
<evidence type="ECO:0000313" key="1">
    <source>
        <dbReference type="EMBL" id="SEA45645.1"/>
    </source>
</evidence>
<dbReference type="STRING" id="283786.SAMN04487990_1148"/>
<dbReference type="OrthoDB" id="3251881at2"/>
<protein>
    <recommendedName>
        <fullName evidence="3">Glycosyltransferase family 52</fullName>
    </recommendedName>
</protein>
<accession>A0A1H4BBQ2</accession>
<sequence length="300" mass="35804">MKNKVLIYNSIPYFIPFMKEKGIDAYPLFKEIPSFLRPLRGLYEFLGLKRTVWYGGWKDRLETIDTIIVFSNEFIDILEYIRIKFPHIKIIIWYWNPTFIHKNANPELLSEEFFQKWSFDKKDCSKYGMRYNTTFYFDNIKLSKKDIIHDVVFLGANKGRKAELLKLQNVINDCGLSTYFHIVDKKTNKEEYDEKFPKLSYSQYLDLIAQSNSILDFVQKEQNGLTLRPMESLFFEKKLITNDKQIVKEDFYDPANIFVIGIDDFDNLKNFINSPYEKVPSNILHKYDVSNWISRFDNLI</sequence>
<gene>
    <name evidence="1" type="ORF">SAMN04487990_1148</name>
</gene>
<proteinExistence type="predicted"/>
<dbReference type="RefSeq" id="WP_092135059.1">
    <property type="nucleotide sequence ID" value="NZ_FNQK01000014.1"/>
</dbReference>
<keyword evidence="2" id="KW-1185">Reference proteome</keyword>
<organism evidence="1 2">
    <name type="scientific">Bizionia paragorgiae</name>
    <dbReference type="NCBI Taxonomy" id="283786"/>
    <lineage>
        <taxon>Bacteria</taxon>
        <taxon>Pseudomonadati</taxon>
        <taxon>Bacteroidota</taxon>
        <taxon>Flavobacteriia</taxon>
        <taxon>Flavobacteriales</taxon>
        <taxon>Flavobacteriaceae</taxon>
        <taxon>Bizionia</taxon>
    </lineage>
</organism>
<dbReference type="EMBL" id="FNQK01000014">
    <property type="protein sequence ID" value="SEA45645.1"/>
    <property type="molecule type" value="Genomic_DNA"/>
</dbReference>
<dbReference type="Proteomes" id="UP000198846">
    <property type="component" value="Unassembled WGS sequence"/>
</dbReference>
<reference evidence="1 2" key="1">
    <citation type="submission" date="2016-10" db="EMBL/GenBank/DDBJ databases">
        <authorList>
            <person name="de Groot N.N."/>
        </authorList>
    </citation>
    <scope>NUCLEOTIDE SEQUENCE [LARGE SCALE GENOMIC DNA]</scope>
    <source>
        <strain evidence="1 2">DSM 23842</strain>
    </source>
</reference>